<evidence type="ECO:0000313" key="1">
    <source>
        <dbReference type="EMBL" id="KAA3484903.1"/>
    </source>
</evidence>
<organism evidence="1 2">
    <name type="scientific">Gossypium australe</name>
    <dbReference type="NCBI Taxonomy" id="47621"/>
    <lineage>
        <taxon>Eukaryota</taxon>
        <taxon>Viridiplantae</taxon>
        <taxon>Streptophyta</taxon>
        <taxon>Embryophyta</taxon>
        <taxon>Tracheophyta</taxon>
        <taxon>Spermatophyta</taxon>
        <taxon>Magnoliopsida</taxon>
        <taxon>eudicotyledons</taxon>
        <taxon>Gunneridae</taxon>
        <taxon>Pentapetalae</taxon>
        <taxon>rosids</taxon>
        <taxon>malvids</taxon>
        <taxon>Malvales</taxon>
        <taxon>Malvaceae</taxon>
        <taxon>Malvoideae</taxon>
        <taxon>Gossypium</taxon>
    </lineage>
</organism>
<proteinExistence type="predicted"/>
<reference evidence="2" key="1">
    <citation type="journal article" date="2019" name="Plant Biotechnol. J.">
        <title>Genome sequencing of the Australian wild diploid species Gossypium australe highlights disease resistance and delayed gland morphogenesis.</title>
        <authorList>
            <person name="Cai Y."/>
            <person name="Cai X."/>
            <person name="Wang Q."/>
            <person name="Wang P."/>
            <person name="Zhang Y."/>
            <person name="Cai C."/>
            <person name="Xu Y."/>
            <person name="Wang K."/>
            <person name="Zhou Z."/>
            <person name="Wang C."/>
            <person name="Geng S."/>
            <person name="Li B."/>
            <person name="Dong Q."/>
            <person name="Hou Y."/>
            <person name="Wang H."/>
            <person name="Ai P."/>
            <person name="Liu Z."/>
            <person name="Yi F."/>
            <person name="Sun M."/>
            <person name="An G."/>
            <person name="Cheng J."/>
            <person name="Zhang Y."/>
            <person name="Shi Q."/>
            <person name="Xie Y."/>
            <person name="Shi X."/>
            <person name="Chang Y."/>
            <person name="Huang F."/>
            <person name="Chen Y."/>
            <person name="Hong S."/>
            <person name="Mi L."/>
            <person name="Sun Q."/>
            <person name="Zhang L."/>
            <person name="Zhou B."/>
            <person name="Peng R."/>
            <person name="Zhang X."/>
            <person name="Liu F."/>
        </authorList>
    </citation>
    <scope>NUCLEOTIDE SEQUENCE [LARGE SCALE GENOMIC DNA]</scope>
    <source>
        <strain evidence="2">cv. PA1801</strain>
    </source>
</reference>
<accession>A0A5B6WTS6</accession>
<comment type="caution">
    <text evidence="1">The sequence shown here is derived from an EMBL/GenBank/DDBJ whole genome shotgun (WGS) entry which is preliminary data.</text>
</comment>
<dbReference type="AlphaFoldDB" id="A0A5B6WTS6"/>
<dbReference type="OrthoDB" id="696150at2759"/>
<sequence>MARSKKIKSGVQVNLNASCSVINTRQIPQKIKDTGSFIILIEIGYIHFSKALCDLGYSKMCLLKCSVKVLNFITRIDFVILDFDEDREILILLG</sequence>
<dbReference type="EMBL" id="SMMG02000002">
    <property type="protein sequence ID" value="KAA3484903.1"/>
    <property type="molecule type" value="Genomic_DNA"/>
</dbReference>
<dbReference type="PANTHER" id="PTHR33067:SF31">
    <property type="entry name" value="RNA-DIRECTED DNA POLYMERASE"/>
    <property type="match status" value="1"/>
</dbReference>
<protein>
    <submittedName>
        <fullName evidence="1">Gag-asp_proteas domain-containing protein</fullName>
    </submittedName>
</protein>
<name>A0A5B6WTS6_9ROSI</name>
<keyword evidence="2" id="KW-1185">Reference proteome</keyword>
<dbReference type="Proteomes" id="UP000325315">
    <property type="component" value="Unassembled WGS sequence"/>
</dbReference>
<gene>
    <name evidence="1" type="ORF">EPI10_006957</name>
</gene>
<dbReference type="PANTHER" id="PTHR33067">
    <property type="entry name" value="RNA-DIRECTED DNA POLYMERASE-RELATED"/>
    <property type="match status" value="1"/>
</dbReference>
<evidence type="ECO:0000313" key="2">
    <source>
        <dbReference type="Proteomes" id="UP000325315"/>
    </source>
</evidence>